<evidence type="ECO:0000256" key="6">
    <source>
        <dbReference type="ARBA" id="ARBA00022763"/>
    </source>
</evidence>
<evidence type="ECO:0000256" key="5">
    <source>
        <dbReference type="ARBA" id="ARBA00022723"/>
    </source>
</evidence>
<dbReference type="RefSeq" id="WP_308213539.1">
    <property type="nucleotide sequence ID" value="NZ_JAMTCP010000060.1"/>
</dbReference>
<dbReference type="InterPro" id="IPR047127">
    <property type="entry name" value="MutT-like"/>
</dbReference>
<evidence type="ECO:0000256" key="4">
    <source>
        <dbReference type="ARBA" id="ARBA00022705"/>
    </source>
</evidence>
<protein>
    <recommendedName>
        <fullName evidence="11">8-oxo-dGTP diphosphatase</fullName>
        <ecNumber evidence="11">3.6.1.55</ecNumber>
    </recommendedName>
</protein>
<dbReference type="Pfam" id="PF00293">
    <property type="entry name" value="NUDIX"/>
    <property type="match status" value="1"/>
</dbReference>
<dbReference type="PANTHER" id="PTHR47707">
    <property type="entry name" value="8-OXO-DGTP DIPHOSPHATASE"/>
    <property type="match status" value="1"/>
</dbReference>
<comment type="catalytic activity">
    <reaction evidence="10">
        <text>8-oxo-dGTP + H2O = 8-oxo-dGMP + diphosphate + H(+)</text>
        <dbReference type="Rhea" id="RHEA:31575"/>
        <dbReference type="ChEBI" id="CHEBI:15377"/>
        <dbReference type="ChEBI" id="CHEBI:15378"/>
        <dbReference type="ChEBI" id="CHEBI:33019"/>
        <dbReference type="ChEBI" id="CHEBI:63224"/>
        <dbReference type="ChEBI" id="CHEBI:77896"/>
        <dbReference type="EC" id="3.6.1.55"/>
    </reaction>
</comment>
<evidence type="ECO:0000256" key="2">
    <source>
        <dbReference type="ARBA" id="ARBA00005582"/>
    </source>
</evidence>
<keyword evidence="14" id="KW-1185">Reference proteome</keyword>
<keyword evidence="7" id="KW-0378">Hydrolase</keyword>
<feature type="domain" description="Nudix hydrolase" evidence="12">
    <location>
        <begin position="149"/>
        <end position="274"/>
    </location>
</feature>
<dbReference type="InterPro" id="IPR023393">
    <property type="entry name" value="START-like_dom_sf"/>
</dbReference>
<evidence type="ECO:0000256" key="10">
    <source>
        <dbReference type="ARBA" id="ARBA00035861"/>
    </source>
</evidence>
<evidence type="ECO:0000256" key="1">
    <source>
        <dbReference type="ARBA" id="ARBA00001946"/>
    </source>
</evidence>
<keyword evidence="4" id="KW-0235">DNA replication</keyword>
<dbReference type="InterPro" id="IPR000086">
    <property type="entry name" value="NUDIX_hydrolase_dom"/>
</dbReference>
<dbReference type="SUPFAM" id="SSF55961">
    <property type="entry name" value="Bet v1-like"/>
    <property type="match status" value="1"/>
</dbReference>
<dbReference type="InterPro" id="IPR020476">
    <property type="entry name" value="Nudix_hydrolase"/>
</dbReference>
<keyword evidence="6" id="KW-0227">DNA damage</keyword>
<evidence type="ECO:0000256" key="9">
    <source>
        <dbReference type="ARBA" id="ARBA00023204"/>
    </source>
</evidence>
<dbReference type="PRINTS" id="PR00502">
    <property type="entry name" value="NUDIXFAMILY"/>
</dbReference>
<dbReference type="CDD" id="cd03425">
    <property type="entry name" value="NUDIX_MutT_NudA_like"/>
    <property type="match status" value="1"/>
</dbReference>
<comment type="similarity">
    <text evidence="2">Belongs to the Nudix hydrolase family.</text>
</comment>
<accession>A0ABT1I373</accession>
<dbReference type="EC" id="3.6.1.55" evidence="11"/>
<evidence type="ECO:0000256" key="3">
    <source>
        <dbReference type="ARBA" id="ARBA00022457"/>
    </source>
</evidence>
<keyword evidence="9" id="KW-0234">DNA repair</keyword>
<name>A0ABT1I373_STRSD</name>
<evidence type="ECO:0000259" key="12">
    <source>
        <dbReference type="PROSITE" id="PS51462"/>
    </source>
</evidence>
<dbReference type="SUPFAM" id="SSF55811">
    <property type="entry name" value="Nudix"/>
    <property type="match status" value="1"/>
</dbReference>
<dbReference type="EMBL" id="JAMTCP010000060">
    <property type="protein sequence ID" value="MCP2262236.1"/>
    <property type="molecule type" value="Genomic_DNA"/>
</dbReference>
<comment type="caution">
    <text evidence="13">The sequence shown here is derived from an EMBL/GenBank/DDBJ whole genome shotgun (WGS) entry which is preliminary data.</text>
</comment>
<dbReference type="InterPro" id="IPR015797">
    <property type="entry name" value="NUDIX_hydrolase-like_dom_sf"/>
</dbReference>
<evidence type="ECO:0000256" key="8">
    <source>
        <dbReference type="ARBA" id="ARBA00022842"/>
    </source>
</evidence>
<keyword evidence="3" id="KW-0515">Mutator protein</keyword>
<proteinExistence type="inferred from homology"/>
<evidence type="ECO:0000256" key="11">
    <source>
        <dbReference type="ARBA" id="ARBA00038905"/>
    </source>
</evidence>
<dbReference type="Gene3D" id="3.90.79.10">
    <property type="entry name" value="Nucleoside Triphosphate Pyrophosphohydrolase"/>
    <property type="match status" value="1"/>
</dbReference>
<evidence type="ECO:0000256" key="7">
    <source>
        <dbReference type="ARBA" id="ARBA00022801"/>
    </source>
</evidence>
<dbReference type="Proteomes" id="UP001205311">
    <property type="component" value="Unassembled WGS sequence"/>
</dbReference>
<dbReference type="PANTHER" id="PTHR47707:SF1">
    <property type="entry name" value="NUDIX HYDROLASE FAMILY PROTEIN"/>
    <property type="match status" value="1"/>
</dbReference>
<dbReference type="Gene3D" id="3.30.530.20">
    <property type="match status" value="1"/>
</dbReference>
<dbReference type="PROSITE" id="PS51462">
    <property type="entry name" value="NUDIX"/>
    <property type="match status" value="1"/>
</dbReference>
<evidence type="ECO:0000313" key="14">
    <source>
        <dbReference type="Proteomes" id="UP001205311"/>
    </source>
</evidence>
<gene>
    <name evidence="13" type="ORF">LX15_005970</name>
</gene>
<organism evidence="13 14">
    <name type="scientific">Streptoalloteichus tenebrarius (strain ATCC 17920 / DSM 40477 / JCM 4838 / CBS 697.72 / NBRC 16177 / NCIMB 11028 / NRRL B-12390 / A12253. 1 / ISP 5477)</name>
    <name type="common">Streptomyces tenebrarius</name>
    <dbReference type="NCBI Taxonomy" id="1933"/>
    <lineage>
        <taxon>Bacteria</taxon>
        <taxon>Bacillati</taxon>
        <taxon>Actinomycetota</taxon>
        <taxon>Actinomycetes</taxon>
        <taxon>Pseudonocardiales</taxon>
        <taxon>Pseudonocardiaceae</taxon>
        <taxon>Streptoalloteichus</taxon>
    </lineage>
</organism>
<keyword evidence="8" id="KW-0460">Magnesium</keyword>
<reference evidence="13 14" key="1">
    <citation type="submission" date="2022-06" db="EMBL/GenBank/DDBJ databases">
        <title>Genomic Encyclopedia of Archaeal and Bacterial Type Strains, Phase II (KMG-II): from individual species to whole genera.</title>
        <authorList>
            <person name="Goeker M."/>
        </authorList>
    </citation>
    <scope>NUCLEOTIDE SEQUENCE [LARGE SCALE GENOMIC DNA]</scope>
    <source>
        <strain evidence="13 14">DSM 40477</strain>
    </source>
</reference>
<evidence type="ECO:0000313" key="13">
    <source>
        <dbReference type="EMBL" id="MCP2262236.1"/>
    </source>
</evidence>
<comment type="cofactor">
    <cofactor evidence="1">
        <name>Mg(2+)</name>
        <dbReference type="ChEBI" id="CHEBI:18420"/>
    </cofactor>
</comment>
<keyword evidence="5" id="KW-0479">Metal-binding</keyword>
<sequence length="288" mass="30637">MPVLRNTLLTSAPPRSVAAALLDVDLARRVAAPAELVAHTAAPGLFTEGDEVDFRLRGIPRARLRTRVLRIGMTGMSTVLVAGPLTRLRHEVTLAETGAGTLVTDSLEWTSPCGPLGRVADSLVGRRLVLRVLANRARGLRDRAEELAAAPVVVGAAIVREGRLLVQQRAYPAECAGRWELPGGRVEPGETDAEALVRECREELGVEVVPGDQVGPDIPLPNGKVLRLLAARLADPAAEPRPYDHQALSWSAAADLVDMDWLPADRVVVPDLRRLLAASGPAGAVAHS</sequence>